<proteinExistence type="inferred from homology"/>
<dbReference type="RefSeq" id="WP_184665304.1">
    <property type="nucleotide sequence ID" value="NZ_JACHHB010000018.1"/>
</dbReference>
<dbReference type="InterPro" id="IPR001021">
    <property type="entry name" value="Ribosomal_bL25_long"/>
</dbReference>
<dbReference type="Gene3D" id="2.170.120.20">
    <property type="entry name" value="Ribosomal protein L25, beta domain"/>
    <property type="match status" value="1"/>
</dbReference>
<dbReference type="PANTHER" id="PTHR33284">
    <property type="entry name" value="RIBOSOMAL PROTEIN L25/GLN-TRNA SYNTHETASE, ANTI-CODON-BINDING DOMAIN-CONTAINING PROTEIN"/>
    <property type="match status" value="1"/>
</dbReference>
<sequence>MAAVLEVDNREKFTGSKLKQIRKQGGVPGVLYGKDIDTTLVAVESMELVKTIREVGRNGIVSLKHNGETYDVMVYDLQVEPIKGTLLHVDFYAVDMKSEMDADVSIQLVGDAIGARDGGVVQQTLFDLSVRALPRDIPEVIEVNVEELGIGDSLAVSDLKGKAGYEINNDPEETIVSVTPPTEVPDEADGGEEPQEPELVSQDEEKSDEE</sequence>
<dbReference type="InterPro" id="IPR020056">
    <property type="entry name" value="Rbsml_bL25/Gln-tRNA_synth_N"/>
</dbReference>
<dbReference type="InterPro" id="IPR037121">
    <property type="entry name" value="Ribosomal_bL25_C"/>
</dbReference>
<keyword evidence="3 5" id="KW-0689">Ribosomal protein</keyword>
<dbReference type="GO" id="GO:0022625">
    <property type="term" value="C:cytosolic large ribosomal subunit"/>
    <property type="evidence" value="ECO:0007669"/>
    <property type="project" value="TreeGrafter"/>
</dbReference>
<comment type="function">
    <text evidence="5">This is one of the proteins that binds to the 5S RNA in the ribosome where it forms part of the central protuberance.</text>
</comment>
<dbReference type="GO" id="GO:0008097">
    <property type="term" value="F:5S rRNA binding"/>
    <property type="evidence" value="ECO:0007669"/>
    <property type="project" value="InterPro"/>
</dbReference>
<evidence type="ECO:0000256" key="4">
    <source>
        <dbReference type="ARBA" id="ARBA00023274"/>
    </source>
</evidence>
<dbReference type="NCBIfam" id="NF004133">
    <property type="entry name" value="PRK05618.2-4"/>
    <property type="match status" value="1"/>
</dbReference>
<keyword evidence="1 5" id="KW-0699">rRNA-binding</keyword>
<evidence type="ECO:0000256" key="1">
    <source>
        <dbReference type="ARBA" id="ARBA00022730"/>
    </source>
</evidence>
<dbReference type="Gene3D" id="2.40.240.10">
    <property type="entry name" value="Ribosomal Protein L25, Chain P"/>
    <property type="match status" value="1"/>
</dbReference>
<evidence type="ECO:0000256" key="5">
    <source>
        <dbReference type="HAMAP-Rule" id="MF_01334"/>
    </source>
</evidence>
<dbReference type="GO" id="GO:0003735">
    <property type="term" value="F:structural constituent of ribosome"/>
    <property type="evidence" value="ECO:0007669"/>
    <property type="project" value="InterPro"/>
</dbReference>
<dbReference type="PANTHER" id="PTHR33284:SF1">
    <property type="entry name" value="RIBOSOMAL PROTEIN L25_GLN-TRNA SYNTHETASE, ANTI-CODON-BINDING DOMAIN-CONTAINING PROTEIN"/>
    <property type="match status" value="1"/>
</dbReference>
<dbReference type="SUPFAM" id="SSF50715">
    <property type="entry name" value="Ribosomal protein L25-like"/>
    <property type="match status" value="1"/>
</dbReference>
<gene>
    <name evidence="5" type="primary">rplY</name>
    <name evidence="5" type="synonym">ctc</name>
    <name evidence="9" type="ORF">HNQ41_003129</name>
</gene>
<comment type="similarity">
    <text evidence="5">Belongs to the bacterial ribosomal protein bL25 family. CTC subfamily.</text>
</comment>
<accession>A0A840QTN3</accession>
<feature type="domain" description="Large ribosomal subunit protein bL25 L25" evidence="7">
    <location>
        <begin position="5"/>
        <end position="91"/>
    </location>
</feature>
<evidence type="ECO:0000313" key="10">
    <source>
        <dbReference type="Proteomes" id="UP000551878"/>
    </source>
</evidence>
<feature type="domain" description="Large ribosomal subunit protein bL25 beta" evidence="8">
    <location>
        <begin position="100"/>
        <end position="181"/>
    </location>
</feature>
<reference evidence="9 10" key="1">
    <citation type="submission" date="2020-08" db="EMBL/GenBank/DDBJ databases">
        <title>Genomic Encyclopedia of Type Strains, Phase IV (KMG-IV): sequencing the most valuable type-strain genomes for metagenomic binning, comparative biology and taxonomic classification.</title>
        <authorList>
            <person name="Goeker M."/>
        </authorList>
    </citation>
    <scope>NUCLEOTIDE SEQUENCE [LARGE SCALE GENOMIC DNA]</scope>
    <source>
        <strain evidence="9 10">DSM 24696</strain>
    </source>
</reference>
<dbReference type="InterPro" id="IPR029751">
    <property type="entry name" value="Ribosomal_L25_dom"/>
</dbReference>
<evidence type="ECO:0000256" key="3">
    <source>
        <dbReference type="ARBA" id="ARBA00022980"/>
    </source>
</evidence>
<dbReference type="CDD" id="cd00495">
    <property type="entry name" value="Ribosomal_L25_TL5_CTC"/>
    <property type="match status" value="1"/>
</dbReference>
<keyword evidence="10" id="KW-1185">Reference proteome</keyword>
<keyword evidence="2 5" id="KW-0694">RNA-binding</keyword>
<dbReference type="EMBL" id="JACHHB010000018">
    <property type="protein sequence ID" value="MBB5174906.1"/>
    <property type="molecule type" value="Genomic_DNA"/>
</dbReference>
<evidence type="ECO:0000256" key="2">
    <source>
        <dbReference type="ARBA" id="ARBA00022884"/>
    </source>
</evidence>
<feature type="compositionally biased region" description="Acidic residues" evidence="6">
    <location>
        <begin position="184"/>
        <end position="210"/>
    </location>
</feature>
<dbReference type="HAMAP" id="MF_01334">
    <property type="entry name" value="Ribosomal_bL25_CTC"/>
    <property type="match status" value="1"/>
</dbReference>
<feature type="region of interest" description="Disordered" evidence="6">
    <location>
        <begin position="165"/>
        <end position="210"/>
    </location>
</feature>
<name>A0A840QTN3_9BACI</name>
<evidence type="ECO:0000313" key="9">
    <source>
        <dbReference type="EMBL" id="MBB5174906.1"/>
    </source>
</evidence>
<dbReference type="Proteomes" id="UP000551878">
    <property type="component" value="Unassembled WGS sequence"/>
</dbReference>
<organism evidence="9 10">
    <name type="scientific">Texcoconibacillus texcoconensis</name>
    <dbReference type="NCBI Taxonomy" id="1095777"/>
    <lineage>
        <taxon>Bacteria</taxon>
        <taxon>Bacillati</taxon>
        <taxon>Bacillota</taxon>
        <taxon>Bacilli</taxon>
        <taxon>Bacillales</taxon>
        <taxon>Bacillaceae</taxon>
        <taxon>Texcoconibacillus</taxon>
    </lineage>
</organism>
<dbReference type="NCBIfam" id="TIGR00731">
    <property type="entry name" value="bL25_bact_ctc"/>
    <property type="match status" value="1"/>
</dbReference>
<comment type="caution">
    <text evidence="9">The sequence shown here is derived from an EMBL/GenBank/DDBJ whole genome shotgun (WGS) entry which is preliminary data.</text>
</comment>
<keyword evidence="4 5" id="KW-0687">Ribonucleoprotein</keyword>
<dbReference type="InterPro" id="IPR011035">
    <property type="entry name" value="Ribosomal_bL25/Gln-tRNA_synth"/>
</dbReference>
<evidence type="ECO:0000259" key="7">
    <source>
        <dbReference type="Pfam" id="PF01386"/>
    </source>
</evidence>
<dbReference type="Pfam" id="PF01386">
    <property type="entry name" value="Ribosomal_L25p"/>
    <property type="match status" value="1"/>
</dbReference>
<evidence type="ECO:0000256" key="6">
    <source>
        <dbReference type="SAM" id="MobiDB-lite"/>
    </source>
</evidence>
<dbReference type="GO" id="GO:0006412">
    <property type="term" value="P:translation"/>
    <property type="evidence" value="ECO:0007669"/>
    <property type="project" value="UniProtKB-UniRule"/>
</dbReference>
<dbReference type="Pfam" id="PF14693">
    <property type="entry name" value="Ribosomal_TL5_C"/>
    <property type="match status" value="1"/>
</dbReference>
<dbReference type="AlphaFoldDB" id="A0A840QTN3"/>
<comment type="subunit">
    <text evidence="5">Part of the 50S ribosomal subunit; part of the 5S rRNA/L5/L18/L25 subcomplex. Contacts the 5S rRNA. Binds to the 5S rRNA independently of L5 and L18.</text>
</comment>
<evidence type="ECO:0000259" key="8">
    <source>
        <dbReference type="Pfam" id="PF14693"/>
    </source>
</evidence>
<dbReference type="InterPro" id="IPR020930">
    <property type="entry name" value="Ribosomal_uL5_bac-type"/>
</dbReference>
<dbReference type="InterPro" id="IPR020057">
    <property type="entry name" value="Ribosomal_bL25_b-dom"/>
</dbReference>
<protein>
    <recommendedName>
        <fullName evidence="5">Large ribosomal subunit protein bL25</fullName>
    </recommendedName>
    <alternativeName>
        <fullName evidence="5">General stress protein CTC</fullName>
    </alternativeName>
</protein>